<evidence type="ECO:0000313" key="14">
    <source>
        <dbReference type="EMBL" id="GAA4103935.1"/>
    </source>
</evidence>
<dbReference type="PANTHER" id="PTHR40980">
    <property type="entry name" value="PLUG DOMAIN-CONTAINING PROTEIN"/>
    <property type="match status" value="1"/>
</dbReference>
<protein>
    <submittedName>
        <fullName evidence="14">TonB-dependent receptor</fullName>
    </submittedName>
</protein>
<dbReference type="NCBIfam" id="TIGR01782">
    <property type="entry name" value="TonB-Xanth-Caul"/>
    <property type="match status" value="1"/>
</dbReference>
<keyword evidence="7 9" id="KW-0472">Membrane</keyword>
<dbReference type="PANTHER" id="PTHR40980:SF3">
    <property type="entry name" value="TONB-DEPENDENT RECEPTOR-LIKE BETA-BARREL DOMAIN-CONTAINING PROTEIN"/>
    <property type="match status" value="1"/>
</dbReference>
<dbReference type="RefSeq" id="WP_344938082.1">
    <property type="nucleotide sequence ID" value="NZ_BAABDM010000009.1"/>
</dbReference>
<proteinExistence type="inferred from homology"/>
<evidence type="ECO:0000256" key="6">
    <source>
        <dbReference type="ARBA" id="ARBA00023077"/>
    </source>
</evidence>
<dbReference type="InterPro" id="IPR039426">
    <property type="entry name" value="TonB-dep_rcpt-like"/>
</dbReference>
<keyword evidence="15" id="KW-1185">Reference proteome</keyword>
<keyword evidence="4 9" id="KW-0812">Transmembrane</keyword>
<dbReference type="Pfam" id="PF07715">
    <property type="entry name" value="Plug"/>
    <property type="match status" value="1"/>
</dbReference>
<dbReference type="Gene3D" id="2.40.170.20">
    <property type="entry name" value="TonB-dependent receptor, beta-barrel domain"/>
    <property type="match status" value="1"/>
</dbReference>
<sequence>MNVLIKKINTKEFIGVVGSIAALFGNPSYADVEEDNLSREKEVRAKVVEEVEVVGMRLSAQSQRDAKKNSTNVSDSIFAESMGKLPDENIAEAMQRITGVGISREDGEGSMVTIRGIDPSLNNVSMNGVTMTNGGDDNAVDFSSMSADMLKSIEVVKSPSANHDEGSLGGTINLKTFRPLEIKRAKRNVSVQIKTNSLAQKDDIAVKASMADKFNNDYLGVVMSGFYDEQSVRQDYFNTLNWRIIPLANATSAQTGEEVLSAYDPAQLQAGVKFNERIRYGGTATFQIEPDTNSSLSLDLSYSMLEVKAKFHQIRMTSQRDGNVVDDHSGTSFSASAETTGNVLSSQQQIETETLLGGLTYEREIGDWNLSSNLSYSQAVQKTPENRRVNFKPERALVSTNWLDENGNIQDMPTMSGSVDNGIYDPAVTRLFQLYDDNRDAKDTYKALSVNIEGFIEYGPIVGVELGAKYFSRLKSTSKTTGNTPFSVDADGNPVYLSDYALDFPVNDFFGGIQSNVISGWVIPDFEALFNTYLPGGYDGPTDLINTYDIETDALAGYVMANLSTFEDRLMGDIGVRFVETNTSSVGHEGINFPANQGGISTVTPVNIKKKYSNVLPSMNLRFVLSEEMLLRFSVAKVMSRPPQSKLRPGTVIRATNPTNVWGSGGNPRLDPTEATQYDLSWEWYFDESGLVSVAGFYKDVATIIYNATQDQVVECPEGVDDENCALLDDPVPVNQAINGGGGKVLGLELAYQQDLHFLPGFLQGFGYIINYTYTESEGSYVDPEQENSEYYDDFPFLSTSKDTFNTTVYWENDRYSARLAYNYRSDYLVNPVALNSSVWQDARSSLDLSMSAVLTKGLKLSLAATNLTNESNRKYITLTVPEEGFETEGNALKGGVPTWRTAYYGNTGRTLRLGLNYSF</sequence>
<dbReference type="PROSITE" id="PS52016">
    <property type="entry name" value="TONB_DEPENDENT_REC_3"/>
    <property type="match status" value="1"/>
</dbReference>
<evidence type="ECO:0000256" key="5">
    <source>
        <dbReference type="ARBA" id="ARBA00022729"/>
    </source>
</evidence>
<evidence type="ECO:0000256" key="3">
    <source>
        <dbReference type="ARBA" id="ARBA00022452"/>
    </source>
</evidence>
<dbReference type="InterPro" id="IPR012910">
    <property type="entry name" value="Plug_dom"/>
</dbReference>
<evidence type="ECO:0000256" key="7">
    <source>
        <dbReference type="ARBA" id="ARBA00023136"/>
    </source>
</evidence>
<evidence type="ECO:0000313" key="15">
    <source>
        <dbReference type="Proteomes" id="UP001500392"/>
    </source>
</evidence>
<evidence type="ECO:0000256" key="2">
    <source>
        <dbReference type="ARBA" id="ARBA00022448"/>
    </source>
</evidence>
<gene>
    <name evidence="14" type="ORF">GCM10022414_32550</name>
</gene>
<organism evidence="14 15">
    <name type="scientific">Zhongshania borealis</name>
    <dbReference type="NCBI Taxonomy" id="889488"/>
    <lineage>
        <taxon>Bacteria</taxon>
        <taxon>Pseudomonadati</taxon>
        <taxon>Pseudomonadota</taxon>
        <taxon>Gammaproteobacteria</taxon>
        <taxon>Cellvibrionales</taxon>
        <taxon>Spongiibacteraceae</taxon>
        <taxon>Zhongshania</taxon>
    </lineage>
</organism>
<name>A0ABP7X3X5_9GAMM</name>
<evidence type="ECO:0000259" key="12">
    <source>
        <dbReference type="Pfam" id="PF00593"/>
    </source>
</evidence>
<evidence type="ECO:0000256" key="10">
    <source>
        <dbReference type="PROSITE-ProRule" id="PRU10144"/>
    </source>
</evidence>
<evidence type="ECO:0000256" key="9">
    <source>
        <dbReference type="PROSITE-ProRule" id="PRU01360"/>
    </source>
</evidence>
<evidence type="ECO:0000256" key="11">
    <source>
        <dbReference type="RuleBase" id="RU003357"/>
    </source>
</evidence>
<comment type="caution">
    <text evidence="14">The sequence shown here is derived from an EMBL/GenBank/DDBJ whole genome shotgun (WGS) entry which is preliminary data.</text>
</comment>
<dbReference type="Proteomes" id="UP001500392">
    <property type="component" value="Unassembled WGS sequence"/>
</dbReference>
<dbReference type="EMBL" id="BAABDM010000009">
    <property type="protein sequence ID" value="GAA4103935.1"/>
    <property type="molecule type" value="Genomic_DNA"/>
</dbReference>
<feature type="domain" description="TonB-dependent receptor-like beta-barrel" evidence="12">
    <location>
        <begin position="456"/>
        <end position="868"/>
    </location>
</feature>
<keyword evidence="3 9" id="KW-1134">Transmembrane beta strand</keyword>
<reference evidence="15" key="1">
    <citation type="journal article" date="2019" name="Int. J. Syst. Evol. Microbiol.">
        <title>The Global Catalogue of Microorganisms (GCM) 10K type strain sequencing project: providing services to taxonomists for standard genome sequencing and annotation.</title>
        <authorList>
            <consortium name="The Broad Institute Genomics Platform"/>
            <consortium name="The Broad Institute Genome Sequencing Center for Infectious Disease"/>
            <person name="Wu L."/>
            <person name="Ma J."/>
        </authorList>
    </citation>
    <scope>NUCLEOTIDE SEQUENCE [LARGE SCALE GENOMIC DNA]</scope>
    <source>
        <strain evidence="15">JCM 17304</strain>
    </source>
</reference>
<accession>A0ABP7X3X5</accession>
<dbReference type="InterPro" id="IPR037066">
    <property type="entry name" value="Plug_dom_sf"/>
</dbReference>
<evidence type="ECO:0000256" key="8">
    <source>
        <dbReference type="ARBA" id="ARBA00023237"/>
    </source>
</evidence>
<keyword evidence="14" id="KW-0675">Receptor</keyword>
<keyword evidence="6 11" id="KW-0798">TonB box</keyword>
<dbReference type="PROSITE" id="PS01156">
    <property type="entry name" value="TONB_DEPENDENT_REC_2"/>
    <property type="match status" value="1"/>
</dbReference>
<evidence type="ECO:0000256" key="4">
    <source>
        <dbReference type="ARBA" id="ARBA00022692"/>
    </source>
</evidence>
<dbReference type="SUPFAM" id="SSF56935">
    <property type="entry name" value="Porins"/>
    <property type="match status" value="1"/>
</dbReference>
<comment type="similarity">
    <text evidence="9 11">Belongs to the TonB-dependent receptor family.</text>
</comment>
<comment type="subcellular location">
    <subcellularLocation>
        <location evidence="1 9">Cell outer membrane</location>
        <topology evidence="1 9">Multi-pass membrane protein</topology>
    </subcellularLocation>
</comment>
<dbReference type="InterPro" id="IPR000531">
    <property type="entry name" value="Beta-barrel_TonB"/>
</dbReference>
<evidence type="ECO:0000259" key="13">
    <source>
        <dbReference type="Pfam" id="PF07715"/>
    </source>
</evidence>
<feature type="short sequence motif" description="TonB C-terminal box" evidence="10">
    <location>
        <begin position="903"/>
        <end position="920"/>
    </location>
</feature>
<dbReference type="Pfam" id="PF00593">
    <property type="entry name" value="TonB_dep_Rec_b-barrel"/>
    <property type="match status" value="1"/>
</dbReference>
<dbReference type="CDD" id="cd01347">
    <property type="entry name" value="ligand_gated_channel"/>
    <property type="match status" value="1"/>
</dbReference>
<feature type="domain" description="TonB-dependent receptor plug" evidence="13">
    <location>
        <begin position="67"/>
        <end position="171"/>
    </location>
</feature>
<evidence type="ECO:0000256" key="1">
    <source>
        <dbReference type="ARBA" id="ARBA00004571"/>
    </source>
</evidence>
<dbReference type="InterPro" id="IPR036942">
    <property type="entry name" value="Beta-barrel_TonB_sf"/>
</dbReference>
<dbReference type="Gene3D" id="2.170.130.10">
    <property type="entry name" value="TonB-dependent receptor, plug domain"/>
    <property type="match status" value="1"/>
</dbReference>
<keyword evidence="2 9" id="KW-0813">Transport</keyword>
<keyword evidence="5" id="KW-0732">Signal</keyword>
<dbReference type="InterPro" id="IPR010917">
    <property type="entry name" value="TonB_rcpt_CS"/>
</dbReference>
<keyword evidence="8 9" id="KW-0998">Cell outer membrane</keyword>
<dbReference type="InterPro" id="IPR010104">
    <property type="entry name" value="TonB_rcpt_bac"/>
</dbReference>